<evidence type="ECO:0000313" key="1">
    <source>
        <dbReference type="EMBL" id="KAF4338963.1"/>
    </source>
</evidence>
<reference evidence="1" key="2">
    <citation type="submission" date="2020-02" db="EMBL/GenBank/DDBJ databases">
        <title>Identification and distribution of gene clusters putatively required for synthesis of sphingolipid metabolism inhibitors in phylogenetically diverse species of the filamentous fungus Fusarium.</title>
        <authorList>
            <person name="Kim H.-S."/>
            <person name="Busman M."/>
            <person name="Brown D.W."/>
            <person name="Divon H."/>
            <person name="Uhlig S."/>
            <person name="Proctor R.H."/>
        </authorList>
    </citation>
    <scope>NUCLEOTIDE SEQUENCE</scope>
    <source>
        <strain evidence="1">NRRL 25174</strain>
    </source>
</reference>
<evidence type="ECO:0000313" key="2">
    <source>
        <dbReference type="Proteomes" id="UP000730481"/>
    </source>
</evidence>
<gene>
    <name evidence="1" type="ORF">FBEOM_7139</name>
</gene>
<keyword evidence="2" id="KW-1185">Reference proteome</keyword>
<comment type="caution">
    <text evidence="1">The sequence shown here is derived from an EMBL/GenBank/DDBJ whole genome shotgun (WGS) entry which is preliminary data.</text>
</comment>
<sequence length="100" mass="11255">MKELNSIEDVILSDMGIVEEKIVFDADFCIAREHAYCMLGFYFHRENNVGFELIVGKLVSECLDFIDWDVCMATEAGERNLCIGVAQDGGQDEGKFDAHI</sequence>
<dbReference type="Proteomes" id="UP000730481">
    <property type="component" value="Unassembled WGS sequence"/>
</dbReference>
<proteinExistence type="predicted"/>
<dbReference type="EMBL" id="PVQB02000312">
    <property type="protein sequence ID" value="KAF4338963.1"/>
    <property type="molecule type" value="Genomic_DNA"/>
</dbReference>
<accession>A0A9P5AII0</accession>
<dbReference type="AlphaFoldDB" id="A0A9P5AII0"/>
<organism evidence="1 2">
    <name type="scientific">Fusarium beomiforme</name>
    <dbReference type="NCBI Taxonomy" id="44412"/>
    <lineage>
        <taxon>Eukaryota</taxon>
        <taxon>Fungi</taxon>
        <taxon>Dikarya</taxon>
        <taxon>Ascomycota</taxon>
        <taxon>Pezizomycotina</taxon>
        <taxon>Sordariomycetes</taxon>
        <taxon>Hypocreomycetidae</taxon>
        <taxon>Hypocreales</taxon>
        <taxon>Nectriaceae</taxon>
        <taxon>Fusarium</taxon>
        <taxon>Fusarium burgessii species complex</taxon>
    </lineage>
</organism>
<protein>
    <submittedName>
        <fullName evidence="1">Uncharacterized protein</fullName>
    </submittedName>
</protein>
<name>A0A9P5AII0_9HYPO</name>
<reference evidence="1" key="1">
    <citation type="journal article" date="2017" name="Mycologia">
        <title>Fusarium algeriense, sp. nov., a novel toxigenic crown rot pathogen of durum wheat from Algeria is nested in the Fusarium burgessii species complex.</title>
        <authorList>
            <person name="Laraba I."/>
            <person name="Keddad A."/>
            <person name="Boureghda H."/>
            <person name="Abdallah N."/>
            <person name="Vaughan M.M."/>
            <person name="Proctor R.H."/>
            <person name="Busman M."/>
            <person name="O'Donnell K."/>
        </authorList>
    </citation>
    <scope>NUCLEOTIDE SEQUENCE</scope>
    <source>
        <strain evidence="1">NRRL 25174</strain>
    </source>
</reference>